<protein>
    <submittedName>
        <fullName evidence="3">Lytic transglycosylase</fullName>
    </submittedName>
</protein>
<dbReference type="Gene3D" id="1.10.8.350">
    <property type="entry name" value="Bacterial muramidase"/>
    <property type="match status" value="1"/>
</dbReference>
<dbReference type="Proteomes" id="UP000248887">
    <property type="component" value="Unassembled WGS sequence"/>
</dbReference>
<dbReference type="InterPro" id="IPR023346">
    <property type="entry name" value="Lysozyme-like_dom_sf"/>
</dbReference>
<dbReference type="Gene3D" id="1.10.530.10">
    <property type="match status" value="1"/>
</dbReference>
<dbReference type="GO" id="GO:0009253">
    <property type="term" value="P:peptidoglycan catabolic process"/>
    <property type="evidence" value="ECO:0007669"/>
    <property type="project" value="TreeGrafter"/>
</dbReference>
<dbReference type="NCBIfam" id="TIGR02283">
    <property type="entry name" value="MltB_2"/>
    <property type="match status" value="1"/>
</dbReference>
<dbReference type="PANTHER" id="PTHR30163">
    <property type="entry name" value="MEMBRANE-BOUND LYTIC MUREIN TRANSGLYCOSYLASE B"/>
    <property type="match status" value="1"/>
</dbReference>
<evidence type="ECO:0000313" key="3">
    <source>
        <dbReference type="EMBL" id="PZQ81687.1"/>
    </source>
</evidence>
<proteinExistence type="predicted"/>
<evidence type="ECO:0000256" key="1">
    <source>
        <dbReference type="SAM" id="SignalP"/>
    </source>
</evidence>
<dbReference type="FunFam" id="1.10.8.350:FF:000001">
    <property type="entry name" value="Lytic murein transglycosylase B"/>
    <property type="match status" value="1"/>
</dbReference>
<gene>
    <name evidence="3" type="ORF">DI549_13465</name>
</gene>
<dbReference type="EMBL" id="QFQD01000041">
    <property type="protein sequence ID" value="PZQ81687.1"/>
    <property type="molecule type" value="Genomic_DNA"/>
</dbReference>
<feature type="domain" description="Transglycosylase SLT" evidence="2">
    <location>
        <begin position="43"/>
        <end position="249"/>
    </location>
</feature>
<dbReference type="GO" id="GO:0008933">
    <property type="term" value="F:peptidoglycan lytic transglycosylase activity"/>
    <property type="evidence" value="ECO:0007669"/>
    <property type="project" value="TreeGrafter"/>
</dbReference>
<dbReference type="Pfam" id="PF13406">
    <property type="entry name" value="SLT_2"/>
    <property type="match status" value="1"/>
</dbReference>
<feature type="signal peptide" evidence="1">
    <location>
        <begin position="1"/>
        <end position="33"/>
    </location>
</feature>
<dbReference type="CDD" id="cd13399">
    <property type="entry name" value="Slt35-like"/>
    <property type="match status" value="1"/>
</dbReference>
<dbReference type="AlphaFoldDB" id="A0A2W5SFP8"/>
<name>A0A2W5SFP8_ANCNO</name>
<evidence type="ECO:0000259" key="2">
    <source>
        <dbReference type="Pfam" id="PF13406"/>
    </source>
</evidence>
<accession>A0A2W5SFP8</accession>
<reference evidence="3 4" key="1">
    <citation type="submission" date="2017-08" db="EMBL/GenBank/DDBJ databases">
        <title>Infants hospitalized years apart are colonized by the same room-sourced microbial strains.</title>
        <authorList>
            <person name="Brooks B."/>
            <person name="Olm M.R."/>
            <person name="Firek B.A."/>
            <person name="Baker R."/>
            <person name="Thomas B.C."/>
            <person name="Morowitz M.J."/>
            <person name="Banfield J.F."/>
        </authorList>
    </citation>
    <scope>NUCLEOTIDE SEQUENCE [LARGE SCALE GENOMIC DNA]</scope>
    <source>
        <strain evidence="3">S2_005_001_R2_27</strain>
    </source>
</reference>
<feature type="chain" id="PRO_5016154399" evidence="1">
    <location>
        <begin position="34"/>
        <end position="279"/>
    </location>
</feature>
<organism evidence="3 4">
    <name type="scientific">Ancylobacter novellus</name>
    <name type="common">Thiobacillus novellus</name>
    <dbReference type="NCBI Taxonomy" id="921"/>
    <lineage>
        <taxon>Bacteria</taxon>
        <taxon>Pseudomonadati</taxon>
        <taxon>Pseudomonadota</taxon>
        <taxon>Alphaproteobacteria</taxon>
        <taxon>Hyphomicrobiales</taxon>
        <taxon>Xanthobacteraceae</taxon>
        <taxon>Ancylobacter</taxon>
    </lineage>
</organism>
<sequence>MIERAFSRLKRASLRASCLAVLLAPLAAAPALAATCGNDASGFDAWLGAFKQEAVSQGIAPATLRVLDGVTYDTKVISLDRNQKHFKVSLDEFVKNRISKGRIAKGRQMLQQYASTLARIERQYGVPGPILVAIWGMETDYGVNIGKMPILRSLATLSYDCRRTNFFTPQLLDALRIYQRGDLTLDEMRGAWAGEIGQTQFLASSYVKFAVDFDGDGRADLVRSAPDVLASTANYLRGYGWRAGAGWGQGEANYQALLGWNKAEVYAQALGIFARQLTQ</sequence>
<comment type="caution">
    <text evidence="3">The sequence shown here is derived from an EMBL/GenBank/DDBJ whole genome shotgun (WGS) entry which is preliminary data.</text>
</comment>
<dbReference type="InterPro" id="IPR011970">
    <property type="entry name" value="MltB_2"/>
</dbReference>
<dbReference type="PANTHER" id="PTHR30163:SF8">
    <property type="entry name" value="LYTIC MUREIN TRANSGLYCOSYLASE"/>
    <property type="match status" value="1"/>
</dbReference>
<keyword evidence="1" id="KW-0732">Signal</keyword>
<dbReference type="InterPro" id="IPR031304">
    <property type="entry name" value="SLT_2"/>
</dbReference>
<evidence type="ECO:0000313" key="4">
    <source>
        <dbReference type="Proteomes" id="UP000248887"/>
    </source>
</evidence>
<dbReference type="SUPFAM" id="SSF53955">
    <property type="entry name" value="Lysozyme-like"/>
    <property type="match status" value="1"/>
</dbReference>
<dbReference type="InterPro" id="IPR043426">
    <property type="entry name" value="MltB-like"/>
</dbReference>